<feature type="region of interest" description="Disordered" evidence="1">
    <location>
        <begin position="519"/>
        <end position="586"/>
    </location>
</feature>
<feature type="compositionally biased region" description="Pro residues" evidence="1">
    <location>
        <begin position="249"/>
        <end position="261"/>
    </location>
</feature>
<feature type="compositionally biased region" description="Low complexity" evidence="1">
    <location>
        <begin position="63"/>
        <end position="80"/>
    </location>
</feature>
<evidence type="ECO:0000313" key="2">
    <source>
        <dbReference type="EMBL" id="PWZ01989.1"/>
    </source>
</evidence>
<feature type="region of interest" description="Disordered" evidence="1">
    <location>
        <begin position="1202"/>
        <end position="1226"/>
    </location>
</feature>
<feature type="compositionally biased region" description="Polar residues" evidence="1">
    <location>
        <begin position="118"/>
        <end position="136"/>
    </location>
</feature>
<dbReference type="OrthoDB" id="431557at2759"/>
<feature type="region of interest" description="Disordered" evidence="1">
    <location>
        <begin position="1"/>
        <end position="211"/>
    </location>
</feature>
<feature type="compositionally biased region" description="Polar residues" evidence="1">
    <location>
        <begin position="821"/>
        <end position="832"/>
    </location>
</feature>
<feature type="region of interest" description="Disordered" evidence="1">
    <location>
        <begin position="228"/>
        <end position="410"/>
    </location>
</feature>
<feature type="compositionally biased region" description="Low complexity" evidence="1">
    <location>
        <begin position="707"/>
        <end position="718"/>
    </location>
</feature>
<feature type="compositionally biased region" description="Pro residues" evidence="1">
    <location>
        <begin position="269"/>
        <end position="283"/>
    </location>
</feature>
<feature type="compositionally biased region" description="Polar residues" evidence="1">
    <location>
        <begin position="181"/>
        <end position="191"/>
    </location>
</feature>
<evidence type="ECO:0000256" key="1">
    <source>
        <dbReference type="SAM" id="MobiDB-lite"/>
    </source>
</evidence>
<feature type="compositionally biased region" description="Polar residues" evidence="1">
    <location>
        <begin position="81"/>
        <end position="92"/>
    </location>
</feature>
<feature type="compositionally biased region" description="Basic residues" evidence="1">
    <location>
        <begin position="1379"/>
        <end position="1398"/>
    </location>
</feature>
<feature type="region of interest" description="Disordered" evidence="1">
    <location>
        <begin position="707"/>
        <end position="935"/>
    </location>
</feature>
<feature type="compositionally biased region" description="Pro residues" evidence="1">
    <location>
        <begin position="1"/>
        <end position="20"/>
    </location>
</feature>
<sequence>MTRPPPPPPSPNGTVPPLPAGAPNAHPTSTPYANYGYGSAAAVRPLPAPQGFGGNASGSVDTQQQAQWQQQWSQYYAQQSTPTSAVQPSQPYAGTYHPQRPAPGAGRPAIGPQQPQANNTLYGNHSQTYSPGQPHSQPVHVYAQHGSPSQPTSASANYGAYGYVATPSQPDASALQYGGYNPTTPQVTGSQIGPAAKKPRYNPPSMPASAPLALNTAVGAGAMPRFSAPSAVAARPKTWQGASQMQPSQPQPQPQPQPRPSMPQHQRPPSGPMSAPPGLPPTPMGAARPLNRNRNGPSPSLAAPMSGSMRKASASQRGNMSVASNGPSVGPVRGGAGGGRTPSHANAVPAWGPRSLQRPGSAAEAGGTGLTVQLAQRRSSSTGSSHGDKKSAVAPENRGGTTQKAGFSSQNMIPIAASRGSNVFRNSALDKSTVPKAPLAPKELAATSARVKTTVAATESVGRTRNNNRTLAGGRSTGAVGLNGSRDMTDGLAAPSSKRFHTDFRIRGVEIKELGWSWHAPDLDSDGDEDEDGKNSDSDIDDDPTGPIDRADEVEDTFIPDSTDPTHFIADVEPPETENGSLADAAGSIDSSILPLAAEPASMLPSDATPVSSSAALTHGGNGAPVDADVDVDTAMSEVKLQTGDGTPGDRQTSARAQGPPVVEPPRGPKADSIATSEGARSSAMRARIAAHLRESTRLRICFAAMPNAGPDGAPAGPKAEERQTEAPASDTVPAGAADSMSATASTGRKRAAVDGAEHLLEEAHWDEASQPKRESDSNHDGFSVQEDAAQHSNAAVESSESEAKAHVLAAVEQSAVVDSGTDTLDPSSDATEPSRVPPSGDDVSAPTAILEGSDYSESKPEDLVTAKLEEGGPNTSGSGPAGREEQPGDQSNNDGNNAEPSDAGHEKSMESKQCGKTGSPEGTIPAAKGPPPMSLNRIFVSYAGTRKRIAIEADVVKSVTVCRAECRIEIVVDLAAKAAASKRKGDEYLVAKGRSLTALCHRIASHIPALQLRHTRKQLEVRDKGQENYVAVSGKDVERSWIAAETEQQTNTGSNARINVLNSAEDEKKPSSASAAVVHNCSELPPFFRLAAGSVPSSTMTIVAMLDSVSPLVEPKWVKKGDVGELLAGLEHGGHAAQSSVHAKDAAARHVWAGKIRVVDPDPAPSIESVYDDWVRDSFIGSYKERRQFIDDFLSYRGDATAPTPSSSVKPDGEGGASTESDAKRDGRIARGMIEMLTRLVKGERAALDPGTRLGAALSTGTLTRSTTFVGATLIALLNLALDACSSSVSAPTDARADSSGSTSQTDAKGVRAWVSSLLMEYQPSLLHKALDLTYKDAVEEARRAAAGTGAAAAVGTVSTNDAAAKAASGAGAVTVKQNRHSGRHHSHVHAHKRKRK</sequence>
<keyword evidence="3" id="KW-1185">Reference proteome</keyword>
<feature type="compositionally biased region" description="Basic and acidic residues" evidence="1">
    <location>
        <begin position="857"/>
        <end position="871"/>
    </location>
</feature>
<feature type="compositionally biased region" description="Polar residues" evidence="1">
    <location>
        <begin position="313"/>
        <end position="325"/>
    </location>
</feature>
<gene>
    <name evidence="2" type="ORF">BCV70DRAFT_230192</name>
</gene>
<dbReference type="STRING" id="1882483.A0A317XXC6"/>
<organism evidence="2 3">
    <name type="scientific">Testicularia cyperi</name>
    <dbReference type="NCBI Taxonomy" id="1882483"/>
    <lineage>
        <taxon>Eukaryota</taxon>
        <taxon>Fungi</taxon>
        <taxon>Dikarya</taxon>
        <taxon>Basidiomycota</taxon>
        <taxon>Ustilaginomycotina</taxon>
        <taxon>Ustilaginomycetes</taxon>
        <taxon>Ustilaginales</taxon>
        <taxon>Anthracoideaceae</taxon>
        <taxon>Testicularia</taxon>
    </lineage>
</organism>
<dbReference type="EMBL" id="KZ819189">
    <property type="protein sequence ID" value="PWZ01989.1"/>
    <property type="molecule type" value="Genomic_DNA"/>
</dbReference>
<dbReference type="InParanoid" id="A0A317XXC6"/>
<feature type="region of interest" description="Disordered" evidence="1">
    <location>
        <begin position="464"/>
        <end position="494"/>
    </location>
</feature>
<feature type="compositionally biased region" description="Low complexity" evidence="1">
    <location>
        <begin position="98"/>
        <end position="117"/>
    </location>
</feature>
<feature type="compositionally biased region" description="Polar residues" evidence="1">
    <location>
        <begin position="399"/>
        <end position="410"/>
    </location>
</feature>
<feature type="compositionally biased region" description="Polar residues" evidence="1">
    <location>
        <begin position="370"/>
        <end position="385"/>
    </location>
</feature>
<name>A0A317XXC6_9BASI</name>
<feature type="compositionally biased region" description="Acidic residues" evidence="1">
    <location>
        <begin position="523"/>
        <end position="544"/>
    </location>
</feature>
<accession>A0A317XXC6</accession>
<proteinExistence type="predicted"/>
<feature type="region of interest" description="Disordered" evidence="1">
    <location>
        <begin position="603"/>
        <end position="686"/>
    </location>
</feature>
<feature type="compositionally biased region" description="Polar residues" evidence="1">
    <location>
        <begin position="889"/>
        <end position="900"/>
    </location>
</feature>
<evidence type="ECO:0000313" key="3">
    <source>
        <dbReference type="Proteomes" id="UP000246740"/>
    </source>
</evidence>
<feature type="compositionally biased region" description="Polar residues" evidence="1">
    <location>
        <begin position="146"/>
        <end position="156"/>
    </location>
</feature>
<protein>
    <submittedName>
        <fullName evidence="2">Uncharacterized protein</fullName>
    </submittedName>
</protein>
<feature type="compositionally biased region" description="Basic and acidic residues" evidence="1">
    <location>
        <begin position="752"/>
        <end position="780"/>
    </location>
</feature>
<dbReference type="Proteomes" id="UP000246740">
    <property type="component" value="Unassembled WGS sequence"/>
</dbReference>
<reference evidence="2 3" key="1">
    <citation type="journal article" date="2018" name="Mol. Biol. Evol.">
        <title>Broad Genomic Sampling Reveals a Smut Pathogenic Ancestry of the Fungal Clade Ustilaginomycotina.</title>
        <authorList>
            <person name="Kijpornyongpan T."/>
            <person name="Mondo S.J."/>
            <person name="Barry K."/>
            <person name="Sandor L."/>
            <person name="Lee J."/>
            <person name="Lipzen A."/>
            <person name="Pangilinan J."/>
            <person name="LaButti K."/>
            <person name="Hainaut M."/>
            <person name="Henrissat B."/>
            <person name="Grigoriev I.V."/>
            <person name="Spatafora J.W."/>
            <person name="Aime M.C."/>
        </authorList>
    </citation>
    <scope>NUCLEOTIDE SEQUENCE [LARGE SCALE GENOMIC DNA]</scope>
    <source>
        <strain evidence="2 3">MCA 3645</strain>
    </source>
</reference>
<feature type="region of interest" description="Disordered" evidence="1">
    <location>
        <begin position="1370"/>
        <end position="1398"/>
    </location>
</feature>